<dbReference type="EMBL" id="AE017126">
    <property type="protein sequence ID" value="AAQ00322.1"/>
    <property type="molecule type" value="Genomic_DNA"/>
</dbReference>
<dbReference type="AlphaFoldDB" id="Q7VB22"/>
<dbReference type="InterPro" id="IPR023214">
    <property type="entry name" value="HAD_sf"/>
</dbReference>
<name>Q7VB22_PROMA</name>
<evidence type="ECO:0000313" key="2">
    <source>
        <dbReference type="Proteomes" id="UP000001420"/>
    </source>
</evidence>
<dbReference type="HOGENOM" id="CLU_1260510_0_0_3"/>
<gene>
    <name evidence="1" type="ordered locus">Pro_1278</name>
</gene>
<dbReference type="GO" id="GO:0016787">
    <property type="term" value="F:hydrolase activity"/>
    <property type="evidence" value="ECO:0007669"/>
    <property type="project" value="UniProtKB-KW"/>
</dbReference>
<reference evidence="1 2" key="1">
    <citation type="journal article" date="2003" name="Proc. Natl. Acad. Sci. U.S.A.">
        <title>Genome sequence of the cyanobacterium Prochlorococcus marinus SS120, a nearly minimal oxyphototrophic genome.</title>
        <authorList>
            <person name="Dufresne A."/>
            <person name="Salanoubat M."/>
            <person name="Partensky F."/>
            <person name="Artiguenave F."/>
            <person name="Axmann I.M."/>
            <person name="Barbe V."/>
            <person name="Duprat S."/>
            <person name="Galperin M.Y."/>
            <person name="Koonin E.V."/>
            <person name="Le Gall F."/>
            <person name="Makarova K.S."/>
            <person name="Ostrowski M."/>
            <person name="Oztas S."/>
            <person name="Robert C."/>
            <person name="Rogozin I.B."/>
            <person name="Scanlan D.J."/>
            <person name="Tandeau de Marsac N."/>
            <person name="Weissenbach J."/>
            <person name="Wincker P."/>
            <person name="Wolf Y.I."/>
            <person name="Hess W.R."/>
        </authorList>
    </citation>
    <scope>NUCLEOTIDE SEQUENCE [LARGE SCALE GENOMIC DNA]</scope>
    <source>
        <strain evidence="2">SARG / CCMP1375 / SS120</strain>
    </source>
</reference>
<dbReference type="Proteomes" id="UP000001420">
    <property type="component" value="Chromosome"/>
</dbReference>
<dbReference type="InterPro" id="IPR036412">
    <property type="entry name" value="HAD-like_sf"/>
</dbReference>
<proteinExistence type="predicted"/>
<evidence type="ECO:0000313" key="1">
    <source>
        <dbReference type="EMBL" id="AAQ00322.1"/>
    </source>
</evidence>
<accession>Q7VB22</accession>
<dbReference type="OrthoDB" id="573782at2"/>
<dbReference type="STRING" id="167539.Pro_1278"/>
<organism evidence="1 2">
    <name type="scientific">Prochlorococcus marinus (strain SARG / CCMP1375 / SS120)</name>
    <dbReference type="NCBI Taxonomy" id="167539"/>
    <lineage>
        <taxon>Bacteria</taxon>
        <taxon>Bacillati</taxon>
        <taxon>Cyanobacteriota</taxon>
        <taxon>Cyanophyceae</taxon>
        <taxon>Synechococcales</taxon>
        <taxon>Prochlorococcaceae</taxon>
        <taxon>Prochlorococcus</taxon>
    </lineage>
</organism>
<keyword evidence="2" id="KW-1185">Reference proteome</keyword>
<dbReference type="KEGG" id="pma:Pro_1278"/>
<dbReference type="RefSeq" id="WP_011125429.1">
    <property type="nucleotide sequence ID" value="NC_005042.1"/>
</dbReference>
<dbReference type="SUPFAM" id="SSF56784">
    <property type="entry name" value="HAD-like"/>
    <property type="match status" value="2"/>
</dbReference>
<protein>
    <submittedName>
        <fullName evidence="1">Predicted hydrolase, HAD superfamily</fullName>
    </submittedName>
</protein>
<dbReference type="EnsemblBacteria" id="AAQ00322">
    <property type="protein sequence ID" value="AAQ00322"/>
    <property type="gene ID" value="Pro_1278"/>
</dbReference>
<keyword evidence="1" id="KW-0378">Hydrolase</keyword>
<dbReference type="Gene3D" id="3.40.50.1000">
    <property type="entry name" value="HAD superfamily/HAD-like"/>
    <property type="match status" value="1"/>
</dbReference>
<dbReference type="PATRIC" id="fig|167539.5.peg.1340"/>
<sequence>MRIAIDIDNTLVDYRRIVIETIMNIRPDSRDLVSKMKRKDIVDIKKLIKIKYSDEIWQEVQGHIYSHRGDPITFYPYASQAIKRLAEKGLEIYIVSHRSKYGLKSAEKINILRVSQERIFNWIKDSNCSESIKSVIFCDTYQEKIKTLSFISPSTIVDDLYQVHNDHLQNNAEQKNRTFNILFGNSLPSVHKSNKYMELISCNDWKIILELLIDYYGLR</sequence>